<dbReference type="InterPro" id="IPR036691">
    <property type="entry name" value="Endo/exonu/phosph_ase_sf"/>
</dbReference>
<evidence type="ECO:0000259" key="1">
    <source>
        <dbReference type="Pfam" id="PF14529"/>
    </source>
</evidence>
<name>W5N970_LEPOC</name>
<protein>
    <recommendedName>
        <fullName evidence="1">Endonuclease/exonuclease/phosphatase domain-containing protein</fullName>
    </recommendedName>
</protein>
<evidence type="ECO:0000313" key="2">
    <source>
        <dbReference type="Ensembl" id="ENSLOCP00000017179.1"/>
    </source>
</evidence>
<evidence type="ECO:0000313" key="3">
    <source>
        <dbReference type="Proteomes" id="UP000018468"/>
    </source>
</evidence>
<reference evidence="2" key="2">
    <citation type="submission" date="2025-08" db="UniProtKB">
        <authorList>
            <consortium name="Ensembl"/>
        </authorList>
    </citation>
    <scope>IDENTIFICATION</scope>
</reference>
<dbReference type="Gene3D" id="3.60.10.10">
    <property type="entry name" value="Endonuclease/exonuclease/phosphatase"/>
    <property type="match status" value="1"/>
</dbReference>
<dbReference type="InParanoid" id="W5N970"/>
<dbReference type="PANTHER" id="PTHR36688:SF1">
    <property type="entry name" value="ENDONUCLEASE_EXONUCLEASE_PHOSPHATASE DOMAIN-CONTAINING PROTEIN"/>
    <property type="match status" value="1"/>
</dbReference>
<organism evidence="2 3">
    <name type="scientific">Lepisosteus oculatus</name>
    <name type="common">Spotted gar</name>
    <dbReference type="NCBI Taxonomy" id="7918"/>
    <lineage>
        <taxon>Eukaryota</taxon>
        <taxon>Metazoa</taxon>
        <taxon>Chordata</taxon>
        <taxon>Craniata</taxon>
        <taxon>Vertebrata</taxon>
        <taxon>Euteleostomi</taxon>
        <taxon>Actinopterygii</taxon>
        <taxon>Neopterygii</taxon>
        <taxon>Holostei</taxon>
        <taxon>Semionotiformes</taxon>
        <taxon>Lepisosteidae</taxon>
        <taxon>Lepisosteus</taxon>
    </lineage>
</organism>
<dbReference type="Pfam" id="PF14529">
    <property type="entry name" value="Exo_endo_phos_2"/>
    <property type="match status" value="1"/>
</dbReference>
<dbReference type="InterPro" id="IPR052560">
    <property type="entry name" value="RdDP_mobile_element"/>
</dbReference>
<dbReference type="OMA" id="RGEAMEC"/>
<dbReference type="PANTHER" id="PTHR36688">
    <property type="entry name" value="ENDO/EXONUCLEASE/PHOSPHATASE DOMAIN-CONTAINING PROTEIN"/>
    <property type="match status" value="1"/>
</dbReference>
<dbReference type="Proteomes" id="UP000018468">
    <property type="component" value="Linkage group LG7"/>
</dbReference>
<reference evidence="2" key="3">
    <citation type="submission" date="2025-09" db="UniProtKB">
        <authorList>
            <consortium name="Ensembl"/>
        </authorList>
    </citation>
    <scope>IDENTIFICATION</scope>
</reference>
<reference evidence="3" key="1">
    <citation type="submission" date="2011-12" db="EMBL/GenBank/DDBJ databases">
        <title>The Draft Genome of Lepisosteus oculatus.</title>
        <authorList>
            <consortium name="The Broad Institute Genome Assembly &amp; Analysis Group"/>
            <consortium name="Computational R&amp;D Group"/>
            <consortium name="and Sequencing Platform"/>
            <person name="Di Palma F."/>
            <person name="Alfoldi J."/>
            <person name="Johnson J."/>
            <person name="Berlin A."/>
            <person name="Gnerre S."/>
            <person name="Jaffe D."/>
            <person name="MacCallum I."/>
            <person name="Young S."/>
            <person name="Walker B.J."/>
            <person name="Lander E.S."/>
            <person name="Lindblad-Toh K."/>
        </authorList>
    </citation>
    <scope>NUCLEOTIDE SEQUENCE [LARGE SCALE GENOMIC DNA]</scope>
</reference>
<dbReference type="GeneTree" id="ENSGT00960000186894"/>
<keyword evidence="3" id="KW-1185">Reference proteome</keyword>
<proteinExistence type="predicted"/>
<dbReference type="AlphaFoldDB" id="W5N970"/>
<dbReference type="Ensembl" id="ENSLOCT00000017210.1">
    <property type="protein sequence ID" value="ENSLOCP00000017179.1"/>
    <property type="gene ID" value="ENSLOCG00000013937.1"/>
</dbReference>
<dbReference type="HOGENOM" id="CLU_031817_0_0_1"/>
<feature type="domain" description="Endonuclease/exonuclease/phosphatase" evidence="1">
    <location>
        <begin position="74"/>
        <end position="159"/>
    </location>
</feature>
<dbReference type="SUPFAM" id="SSF56219">
    <property type="entry name" value="DNase I-like"/>
    <property type="match status" value="1"/>
</dbReference>
<dbReference type="eggNOG" id="ENOG502RYH5">
    <property type="taxonomic scope" value="Eukaryota"/>
</dbReference>
<dbReference type="EMBL" id="AHAT01006780">
    <property type="status" value="NOT_ANNOTATED_CDS"/>
    <property type="molecule type" value="Genomic_DNA"/>
</dbReference>
<dbReference type="InterPro" id="IPR005135">
    <property type="entry name" value="Endo/exonuclease/phosphatase"/>
</dbReference>
<accession>W5N970</accession>
<sequence>KSNIKIYGYHLIGAIHHVHHGVATLVKLDKNAEHVAQSWDEDTTQWFAIEIEGLTTVNIYKQPSTQFSSLPSYAGDFNCQYIKWGYQKSTTEGQALADWASNQGLILLSDKKQANTFFSARWQSGTNLDLVFFSPTNNHMPSPQHSVLSRFPNSQHRPVVTLHSALVTPTSSRSSTRWNFRKANWTKFTKETSSFPLKLPDPNSTDVKDSRFCNMIISTSNNHIPRGFRKTYISGWDEECVNLASELESATTTERAQSISLALIEYLDNKRKQEWNNTVSEIDMKHSSRRAWQTIYQLTGQGHKPQIQNQVKANDVAKVLVDSSKPTHIDSLPEEIHNSWPASSADDNSHCTFTYPELIAAISTLKAGKAPGPDHLHPEQLTHLSAPALEWLLPFLNNCL</sequence>
<dbReference type="GO" id="GO:0003824">
    <property type="term" value="F:catalytic activity"/>
    <property type="evidence" value="ECO:0007669"/>
    <property type="project" value="InterPro"/>
</dbReference>